<evidence type="ECO:0000313" key="2">
    <source>
        <dbReference type="EMBL" id="KZB84660.1"/>
    </source>
</evidence>
<feature type="transmembrane region" description="Helical" evidence="1">
    <location>
        <begin position="6"/>
        <end position="29"/>
    </location>
</feature>
<dbReference type="OrthoDB" id="3637738at2"/>
<dbReference type="Gene3D" id="2.160.20.80">
    <property type="entry name" value="E3 ubiquitin-protein ligase SopA"/>
    <property type="match status" value="1"/>
</dbReference>
<proteinExistence type="predicted"/>
<dbReference type="SUPFAM" id="SSF141571">
    <property type="entry name" value="Pentapeptide repeat-like"/>
    <property type="match status" value="1"/>
</dbReference>
<keyword evidence="1" id="KW-0472">Membrane</keyword>
<evidence type="ECO:0008006" key="6">
    <source>
        <dbReference type="Google" id="ProtNLM"/>
    </source>
</evidence>
<dbReference type="Pfam" id="PF13576">
    <property type="entry name" value="Pentapeptide_3"/>
    <property type="match status" value="1"/>
</dbReference>
<dbReference type="Proteomes" id="UP000076321">
    <property type="component" value="Unassembled WGS sequence"/>
</dbReference>
<gene>
    <name evidence="3" type="ORF">ATP06_0203005</name>
    <name evidence="2" type="ORF">AVL48_33340</name>
</gene>
<dbReference type="InterPro" id="IPR001646">
    <property type="entry name" value="5peptide_repeat"/>
</dbReference>
<comment type="caution">
    <text evidence="2">The sequence shown here is derived from an EMBL/GenBank/DDBJ whole genome shotgun (WGS) entry which is preliminary data.</text>
</comment>
<keyword evidence="1" id="KW-0812">Transmembrane</keyword>
<reference evidence="2 4" key="1">
    <citation type="submission" date="2015-12" db="EMBL/GenBank/DDBJ databases">
        <title>Amycolatopsis regifaucium genome sequencing and assembly.</title>
        <authorList>
            <person name="Mayilraj S."/>
        </authorList>
    </citation>
    <scope>NUCLEOTIDE SEQUENCE [LARGE SCALE GENOMIC DNA]</scope>
    <source>
        <strain evidence="2 4">GY080</strain>
    </source>
</reference>
<organism evidence="2 4">
    <name type="scientific">Amycolatopsis regifaucium</name>
    <dbReference type="NCBI Taxonomy" id="546365"/>
    <lineage>
        <taxon>Bacteria</taxon>
        <taxon>Bacillati</taxon>
        <taxon>Actinomycetota</taxon>
        <taxon>Actinomycetes</taxon>
        <taxon>Pseudonocardiales</taxon>
        <taxon>Pseudonocardiaceae</taxon>
        <taxon>Amycolatopsis</taxon>
    </lineage>
</organism>
<dbReference type="EMBL" id="LQCI01000014">
    <property type="protein sequence ID" value="KZB84660.1"/>
    <property type="molecule type" value="Genomic_DNA"/>
</dbReference>
<evidence type="ECO:0000313" key="4">
    <source>
        <dbReference type="Proteomes" id="UP000076321"/>
    </source>
</evidence>
<reference evidence="3 5" key="2">
    <citation type="submission" date="2016-11" db="EMBL/GenBank/DDBJ databases">
        <title>Genome sequencing of Amycolatopsis regifaucium.</title>
        <authorList>
            <person name="Mayilraj S."/>
            <person name="Kaur N."/>
        </authorList>
    </citation>
    <scope>NUCLEOTIDE SEQUENCE [LARGE SCALE GENOMIC DNA]</scope>
    <source>
        <strain evidence="3 5">GY080</strain>
    </source>
</reference>
<evidence type="ECO:0000313" key="5">
    <source>
        <dbReference type="Proteomes" id="UP000186883"/>
    </source>
</evidence>
<name>A0A154MKS7_9PSEU</name>
<accession>A0A154MKS7</accession>
<keyword evidence="5" id="KW-1185">Reference proteome</keyword>
<protein>
    <recommendedName>
        <fullName evidence="6">Pentapeptide repeat-containing protein</fullName>
    </recommendedName>
</protein>
<keyword evidence="1" id="KW-1133">Transmembrane helix</keyword>
<dbReference type="AlphaFoldDB" id="A0A154MKS7"/>
<dbReference type="EMBL" id="LOBU02000002">
    <property type="protein sequence ID" value="OKA11124.1"/>
    <property type="molecule type" value="Genomic_DNA"/>
</dbReference>
<sequence>MVMVGVHVIGALAGVALGIGAVYLVRMIIEGVRRDRRIPPEEVVPGLQRDDWERLEAMMDSEDAAERLESFAVLERYGREDADAREDVVAMTCAYLRKPFPHPSEDDEELEIRRAAQGLLTRHFRWPAGEARPFEFWEIEELNLKDAVLVEPDFADTVLEDVNLQDSLIVRGDFRRTRFLSYVNFDRACFTGDTDFRGASFPAHATFAAAMFSGTTTFADAEFDQDADFTGARVEHPDAAHSWPSGWRAWATSPVAQARLIPVTSDARPPDPGQNQEVTG</sequence>
<dbReference type="Proteomes" id="UP000186883">
    <property type="component" value="Unassembled WGS sequence"/>
</dbReference>
<evidence type="ECO:0000313" key="3">
    <source>
        <dbReference type="EMBL" id="OKA11124.1"/>
    </source>
</evidence>
<evidence type="ECO:0000256" key="1">
    <source>
        <dbReference type="SAM" id="Phobius"/>
    </source>
</evidence>